<dbReference type="Proteomes" id="UP001056120">
    <property type="component" value="Linkage Group LG19"/>
</dbReference>
<proteinExistence type="predicted"/>
<sequence length="571" mass="65454">MLNVGTAIPFNLDNISSKIQEVGDNAWEKFNALPVPINWPEVWGQEDSVKLMNHEWEDIMKVVRNSWVTNLGRDPIEKDLILFYMGIDQSKESGANFFKEYDTMVEYLAKWKGSHELNDHEAWRKLPGTNNQSSLWLDVEREACQLEEAKQRKKKKKRKLKGENPLKARILDHEPKRKIKVWSSKNRNPMKNIFMQKVNFMQNFVPSRPTITQLGFSEFKVGHDKNKDCQNCLAPKENIVSRIDSLYADLVAKESRLKEIAININKTDKNTALLNSILGMKSCKIRKFSAKVNQNKPNTTMPEGTGLKDDDGFTVVRRGKNNNSTSNRRKGNSGLVNLYERNIVNNQNREGITENLGARRGEEELGSNSDNKTDPPIPRLHDQRNMGSREGTTGKGINEATPKYRVVETINRFNLLDTDGNELVNVIEGMETTTNQMNKPCRSNEGWIKKQERILNTEYSKQCNQEQRFEAKRYVMDQLIPLESVLSGWSNPQLQYFRQLCSILNFGLRYLATNREGDEDRSDVDMGMDVENIEEVDSETEGATVMMKDDGPTKTNIENQSTSDRDPCSSI</sequence>
<accession>A0ACB9DB25</accession>
<keyword evidence="2" id="KW-1185">Reference proteome</keyword>
<organism evidence="1 2">
    <name type="scientific">Smallanthus sonchifolius</name>
    <dbReference type="NCBI Taxonomy" id="185202"/>
    <lineage>
        <taxon>Eukaryota</taxon>
        <taxon>Viridiplantae</taxon>
        <taxon>Streptophyta</taxon>
        <taxon>Embryophyta</taxon>
        <taxon>Tracheophyta</taxon>
        <taxon>Spermatophyta</taxon>
        <taxon>Magnoliopsida</taxon>
        <taxon>eudicotyledons</taxon>
        <taxon>Gunneridae</taxon>
        <taxon>Pentapetalae</taxon>
        <taxon>asterids</taxon>
        <taxon>campanulids</taxon>
        <taxon>Asterales</taxon>
        <taxon>Asteraceae</taxon>
        <taxon>Asteroideae</taxon>
        <taxon>Heliantheae alliance</taxon>
        <taxon>Millerieae</taxon>
        <taxon>Smallanthus</taxon>
    </lineage>
</organism>
<evidence type="ECO:0000313" key="2">
    <source>
        <dbReference type="Proteomes" id="UP001056120"/>
    </source>
</evidence>
<protein>
    <submittedName>
        <fullName evidence="1">Uncharacterized protein</fullName>
    </submittedName>
</protein>
<name>A0ACB9DB25_9ASTR</name>
<evidence type="ECO:0000313" key="1">
    <source>
        <dbReference type="EMBL" id="KAI3743668.1"/>
    </source>
</evidence>
<dbReference type="EMBL" id="CM042036">
    <property type="protein sequence ID" value="KAI3743668.1"/>
    <property type="molecule type" value="Genomic_DNA"/>
</dbReference>
<gene>
    <name evidence="1" type="ORF">L1987_56730</name>
</gene>
<comment type="caution">
    <text evidence="1">The sequence shown here is derived from an EMBL/GenBank/DDBJ whole genome shotgun (WGS) entry which is preliminary data.</text>
</comment>
<reference evidence="1 2" key="2">
    <citation type="journal article" date="2022" name="Mol. Ecol. Resour.">
        <title>The genomes of chicory, endive, great burdock and yacon provide insights into Asteraceae paleo-polyploidization history and plant inulin production.</title>
        <authorList>
            <person name="Fan W."/>
            <person name="Wang S."/>
            <person name="Wang H."/>
            <person name="Wang A."/>
            <person name="Jiang F."/>
            <person name="Liu H."/>
            <person name="Zhao H."/>
            <person name="Xu D."/>
            <person name="Zhang Y."/>
        </authorList>
    </citation>
    <scope>NUCLEOTIDE SEQUENCE [LARGE SCALE GENOMIC DNA]</scope>
    <source>
        <strain evidence="2">cv. Yunnan</strain>
        <tissue evidence="1">Leaves</tissue>
    </source>
</reference>
<reference evidence="2" key="1">
    <citation type="journal article" date="2022" name="Mol. Ecol. Resour.">
        <title>The genomes of chicory, endive, great burdock and yacon provide insights into Asteraceae palaeo-polyploidization history and plant inulin production.</title>
        <authorList>
            <person name="Fan W."/>
            <person name="Wang S."/>
            <person name="Wang H."/>
            <person name="Wang A."/>
            <person name="Jiang F."/>
            <person name="Liu H."/>
            <person name="Zhao H."/>
            <person name="Xu D."/>
            <person name="Zhang Y."/>
        </authorList>
    </citation>
    <scope>NUCLEOTIDE SEQUENCE [LARGE SCALE GENOMIC DNA]</scope>
    <source>
        <strain evidence="2">cv. Yunnan</strain>
    </source>
</reference>